<comment type="subcellular location">
    <subcellularLocation>
        <location evidence="2">Cytoplasm</location>
        <location evidence="2">Cytosol</location>
    </subcellularLocation>
    <subcellularLocation>
        <location evidence="1 11">Nucleus</location>
    </subcellularLocation>
</comment>
<evidence type="ECO:0000256" key="8">
    <source>
        <dbReference type="ARBA" id="ARBA00023187"/>
    </source>
</evidence>
<keyword evidence="6 11" id="KW-0507">mRNA processing</keyword>
<dbReference type="Pfam" id="PF01187">
    <property type="entry name" value="MIF"/>
    <property type="match status" value="1"/>
</dbReference>
<dbReference type="InterPro" id="IPR019829">
    <property type="entry name" value="Macrophage_inhib_fac_CS"/>
</dbReference>
<dbReference type="FunFam" id="2.30.30.100:FF:000069">
    <property type="entry name" value="Small nuclear ribonucleoprotein Sm D2"/>
    <property type="match status" value="1"/>
</dbReference>
<reference evidence="13" key="1">
    <citation type="submission" date="2022-11" db="EMBL/GenBank/DDBJ databases">
        <authorList>
            <person name="Kikuchi T."/>
        </authorList>
    </citation>
    <scope>NUCLEOTIDE SEQUENCE</scope>
    <source>
        <strain evidence="13">PS1010</strain>
    </source>
</reference>
<dbReference type="InterPro" id="IPR027248">
    <property type="entry name" value="Sm_D2"/>
</dbReference>
<dbReference type="SUPFAM" id="SSF50182">
    <property type="entry name" value="Sm-like ribonucleoproteins"/>
    <property type="match status" value="1"/>
</dbReference>
<keyword evidence="9 11" id="KW-0539">Nucleus</keyword>
<evidence type="ECO:0000256" key="2">
    <source>
        <dbReference type="ARBA" id="ARBA00004514"/>
    </source>
</evidence>
<accession>A0A9P1N527</accession>
<feature type="domain" description="Sm" evidence="12">
    <location>
        <begin position="30"/>
        <end position="112"/>
    </location>
</feature>
<dbReference type="AlphaFoldDB" id="A0A9P1N527"/>
<evidence type="ECO:0000256" key="10">
    <source>
        <dbReference type="ARBA" id="ARBA00023274"/>
    </source>
</evidence>
<keyword evidence="10 11" id="KW-0687">Ribonucleoprotein</keyword>
<dbReference type="GO" id="GO:0005829">
    <property type="term" value="C:cytosol"/>
    <property type="evidence" value="ECO:0007669"/>
    <property type="project" value="UniProtKB-SubCell"/>
</dbReference>
<evidence type="ECO:0000256" key="4">
    <source>
        <dbReference type="ARBA" id="ARBA00008146"/>
    </source>
</evidence>
<dbReference type="SMART" id="SM00651">
    <property type="entry name" value="Sm"/>
    <property type="match status" value="1"/>
</dbReference>
<dbReference type="InterPro" id="IPR001163">
    <property type="entry name" value="Sm_dom_euk/arc"/>
</dbReference>
<dbReference type="InterPro" id="IPR010920">
    <property type="entry name" value="LSM_dom_sf"/>
</dbReference>
<keyword evidence="8 11" id="KW-0508">mRNA splicing</keyword>
<evidence type="ECO:0000256" key="3">
    <source>
        <dbReference type="ARBA" id="ARBA00005851"/>
    </source>
</evidence>
<dbReference type="InterPro" id="IPR001398">
    <property type="entry name" value="Macrophage_inhib_fac"/>
</dbReference>
<name>A0A9P1N527_9PELO</name>
<comment type="similarity">
    <text evidence="4 11">Belongs to the snRNP core protein family.</text>
</comment>
<comment type="caution">
    <text evidence="13">The sequence shown here is derived from an EMBL/GenBank/DDBJ whole genome shotgun (WGS) entry which is preliminary data.</text>
</comment>
<dbReference type="EMBL" id="CANHGI010000005">
    <property type="protein sequence ID" value="CAI5451555.1"/>
    <property type="molecule type" value="Genomic_DNA"/>
</dbReference>
<dbReference type="GO" id="GO:0097525">
    <property type="term" value="C:spliceosomal snRNP complex"/>
    <property type="evidence" value="ECO:0007669"/>
    <property type="project" value="UniProtKB-ARBA"/>
</dbReference>
<dbReference type="PROSITE" id="PS01158">
    <property type="entry name" value="MIF"/>
    <property type="match status" value="1"/>
</dbReference>
<comment type="similarity">
    <text evidence="3">Belongs to the MIF family.</text>
</comment>
<sequence>MSAQIKPRSEMTAEELAAKEQEEFAVGPLSILTNSVKNNAQVLINCRNNKKLLGRVKAFDRHCNMVLENVKEMWTEIPKTGKGKKKAKVSRKRSFHLKNVPSCASKMPMIRVATNLADSQVPKDFEVRVTDVIAKSTGKPRERVAVEIAAGSRLVHGGTSDPVAVISIQSIGAVSDEDNIRHSAALTAIFQSELGLPKDKVVISFFDLTPGKVAIGGTTVANANKL</sequence>
<evidence type="ECO:0000256" key="1">
    <source>
        <dbReference type="ARBA" id="ARBA00004123"/>
    </source>
</evidence>
<evidence type="ECO:0000256" key="7">
    <source>
        <dbReference type="ARBA" id="ARBA00022728"/>
    </source>
</evidence>
<dbReference type="GO" id="GO:0005689">
    <property type="term" value="C:U12-type spliceosomal complex"/>
    <property type="evidence" value="ECO:0007669"/>
    <property type="project" value="UniProtKB-ARBA"/>
</dbReference>
<dbReference type="Gene3D" id="3.30.429.10">
    <property type="entry name" value="Macrophage Migration Inhibitory Factor"/>
    <property type="match status" value="1"/>
</dbReference>
<organism evidence="13 14">
    <name type="scientific">Caenorhabditis angaria</name>
    <dbReference type="NCBI Taxonomy" id="860376"/>
    <lineage>
        <taxon>Eukaryota</taxon>
        <taxon>Metazoa</taxon>
        <taxon>Ecdysozoa</taxon>
        <taxon>Nematoda</taxon>
        <taxon>Chromadorea</taxon>
        <taxon>Rhabditida</taxon>
        <taxon>Rhabditina</taxon>
        <taxon>Rhabditomorpha</taxon>
        <taxon>Rhabditoidea</taxon>
        <taxon>Rhabditidae</taxon>
        <taxon>Peloderinae</taxon>
        <taxon>Caenorhabditis</taxon>
    </lineage>
</organism>
<keyword evidence="7" id="KW-0747">Spliceosome</keyword>
<protein>
    <recommendedName>
        <fullName evidence="11">Small nuclear ribonucleoprotein Sm D2</fullName>
        <shortName evidence="11">Sm-D2</shortName>
    </recommendedName>
    <alternativeName>
        <fullName evidence="11">snRNP core protein D2</fullName>
    </alternativeName>
</protein>
<dbReference type="Proteomes" id="UP001152747">
    <property type="component" value="Unassembled WGS sequence"/>
</dbReference>
<dbReference type="Pfam" id="PF01423">
    <property type="entry name" value="LSM"/>
    <property type="match status" value="1"/>
</dbReference>
<evidence type="ECO:0000259" key="12">
    <source>
        <dbReference type="SMART" id="SM00651"/>
    </source>
</evidence>
<dbReference type="InterPro" id="IPR014347">
    <property type="entry name" value="Tautomerase/MIF_sf"/>
</dbReference>
<keyword evidence="5" id="KW-0963">Cytoplasm</keyword>
<evidence type="ECO:0000256" key="9">
    <source>
        <dbReference type="ARBA" id="ARBA00023242"/>
    </source>
</evidence>
<evidence type="ECO:0000256" key="6">
    <source>
        <dbReference type="ARBA" id="ARBA00022664"/>
    </source>
</evidence>
<gene>
    <name evidence="13" type="ORF">CAMP_LOCUS14192</name>
</gene>
<evidence type="ECO:0000313" key="13">
    <source>
        <dbReference type="EMBL" id="CAI5451555.1"/>
    </source>
</evidence>
<dbReference type="CDD" id="cd01720">
    <property type="entry name" value="Sm_D2"/>
    <property type="match status" value="1"/>
</dbReference>
<dbReference type="PANTHER" id="PTHR12777">
    <property type="entry name" value="SMALL NUCLEAR RIBONUCLEOPROTEIN SM D2"/>
    <property type="match status" value="1"/>
</dbReference>
<dbReference type="GO" id="GO:0000398">
    <property type="term" value="P:mRNA splicing, via spliceosome"/>
    <property type="evidence" value="ECO:0007669"/>
    <property type="project" value="UniProtKB-ARBA"/>
</dbReference>
<keyword evidence="14" id="KW-1185">Reference proteome</keyword>
<evidence type="ECO:0000256" key="11">
    <source>
        <dbReference type="RuleBase" id="RU365051"/>
    </source>
</evidence>
<dbReference type="SUPFAM" id="SSF55331">
    <property type="entry name" value="Tautomerase/MIF"/>
    <property type="match status" value="1"/>
</dbReference>
<dbReference type="Gene3D" id="2.30.30.100">
    <property type="match status" value="1"/>
</dbReference>
<proteinExistence type="inferred from homology"/>
<dbReference type="OrthoDB" id="255819at2759"/>
<evidence type="ECO:0000313" key="14">
    <source>
        <dbReference type="Proteomes" id="UP001152747"/>
    </source>
</evidence>
<evidence type="ECO:0000256" key="5">
    <source>
        <dbReference type="ARBA" id="ARBA00022490"/>
    </source>
</evidence>